<dbReference type="AlphaFoldDB" id="L5KQG1"/>
<keyword evidence="3" id="KW-1185">Reference proteome</keyword>
<dbReference type="EMBL" id="KB030639">
    <property type="protein sequence ID" value="ELK12938.1"/>
    <property type="molecule type" value="Genomic_DNA"/>
</dbReference>
<protein>
    <submittedName>
        <fullName evidence="2">Uncharacterized protein</fullName>
    </submittedName>
</protein>
<accession>L5KQG1</accession>
<evidence type="ECO:0000256" key="1">
    <source>
        <dbReference type="SAM" id="MobiDB-lite"/>
    </source>
</evidence>
<organism evidence="2 3">
    <name type="scientific">Pteropus alecto</name>
    <name type="common">Black flying fox</name>
    <dbReference type="NCBI Taxonomy" id="9402"/>
    <lineage>
        <taxon>Eukaryota</taxon>
        <taxon>Metazoa</taxon>
        <taxon>Chordata</taxon>
        <taxon>Craniata</taxon>
        <taxon>Vertebrata</taxon>
        <taxon>Euteleostomi</taxon>
        <taxon>Mammalia</taxon>
        <taxon>Eutheria</taxon>
        <taxon>Laurasiatheria</taxon>
        <taxon>Chiroptera</taxon>
        <taxon>Yinpterochiroptera</taxon>
        <taxon>Pteropodoidea</taxon>
        <taxon>Pteropodidae</taxon>
        <taxon>Pteropodinae</taxon>
        <taxon>Pteropus</taxon>
    </lineage>
</organism>
<feature type="compositionally biased region" description="Low complexity" evidence="1">
    <location>
        <begin position="16"/>
        <end position="32"/>
    </location>
</feature>
<dbReference type="InParanoid" id="L5KQG1"/>
<proteinExistence type="predicted"/>
<dbReference type="Proteomes" id="UP000010552">
    <property type="component" value="Unassembled WGS sequence"/>
</dbReference>
<sequence>MAGSGLAAPDGNRVDGQGQHAGHAGPGTCPGEPAAPPPPPHDIPYLRGDADNGNTQSVASAASVEIPRAALARLGRCVLVICGRSRSVAQPSACAVTLQAREARRGWLQERAGPALSCGASSLPVPALQPPGKVARGPRPRLLVRIAEKGSAPLCLSSEWEAERSASWCLSIPRDRGRLRGLGGP</sequence>
<feature type="region of interest" description="Disordered" evidence="1">
    <location>
        <begin position="1"/>
        <end position="54"/>
    </location>
</feature>
<evidence type="ECO:0000313" key="3">
    <source>
        <dbReference type="Proteomes" id="UP000010552"/>
    </source>
</evidence>
<reference evidence="3" key="1">
    <citation type="journal article" date="2013" name="Science">
        <title>Comparative analysis of bat genomes provides insight into the evolution of flight and immunity.</title>
        <authorList>
            <person name="Zhang G."/>
            <person name="Cowled C."/>
            <person name="Shi Z."/>
            <person name="Huang Z."/>
            <person name="Bishop-Lilly K.A."/>
            <person name="Fang X."/>
            <person name="Wynne J.W."/>
            <person name="Xiong Z."/>
            <person name="Baker M.L."/>
            <person name="Zhao W."/>
            <person name="Tachedjian M."/>
            <person name="Zhu Y."/>
            <person name="Zhou P."/>
            <person name="Jiang X."/>
            <person name="Ng J."/>
            <person name="Yang L."/>
            <person name="Wu L."/>
            <person name="Xiao J."/>
            <person name="Feng Y."/>
            <person name="Chen Y."/>
            <person name="Sun X."/>
            <person name="Zhang Y."/>
            <person name="Marsh G.A."/>
            <person name="Crameri G."/>
            <person name="Broder C.C."/>
            <person name="Frey K.G."/>
            <person name="Wang L.F."/>
            <person name="Wang J."/>
        </authorList>
    </citation>
    <scope>NUCLEOTIDE SEQUENCE [LARGE SCALE GENOMIC DNA]</scope>
</reference>
<evidence type="ECO:0000313" key="2">
    <source>
        <dbReference type="EMBL" id="ELK12938.1"/>
    </source>
</evidence>
<name>L5KQG1_PTEAL</name>
<gene>
    <name evidence="2" type="ORF">PAL_GLEAN10010604</name>
</gene>
<feature type="compositionally biased region" description="Pro residues" evidence="1">
    <location>
        <begin position="33"/>
        <end position="42"/>
    </location>
</feature>